<evidence type="ECO:0008006" key="4">
    <source>
        <dbReference type="Google" id="ProtNLM"/>
    </source>
</evidence>
<accession>A0A9W7SU77</accession>
<organism evidence="2 3">
    <name type="scientific">Teratosphaeria destructans</name>
    <dbReference type="NCBI Taxonomy" id="418781"/>
    <lineage>
        <taxon>Eukaryota</taxon>
        <taxon>Fungi</taxon>
        <taxon>Dikarya</taxon>
        <taxon>Ascomycota</taxon>
        <taxon>Pezizomycotina</taxon>
        <taxon>Dothideomycetes</taxon>
        <taxon>Dothideomycetidae</taxon>
        <taxon>Mycosphaerellales</taxon>
        <taxon>Teratosphaeriaceae</taxon>
        <taxon>Teratosphaeria</taxon>
    </lineage>
</organism>
<evidence type="ECO:0000256" key="1">
    <source>
        <dbReference type="SAM" id="SignalP"/>
    </source>
</evidence>
<reference evidence="2 3" key="1">
    <citation type="journal article" date="2018" name="IMA Fungus">
        <title>IMA Genome-F 10: Nine draft genome sequences of Claviceps purpurea s.lat., including C. arundinis, C. humidiphila, and C. cf. spartinae, pseudomolecules for the pitch canker pathogen Fusarium circinatum, draft genome of Davidsoniella eucalypti, Grosmannia galeiformis, Quambalaria eucalypti, and Teratosphaeria destructans.</title>
        <authorList>
            <person name="Wingfield B.D."/>
            <person name="Liu M."/>
            <person name="Nguyen H.D."/>
            <person name="Lane F.A."/>
            <person name="Morgan S.W."/>
            <person name="De Vos L."/>
            <person name="Wilken P.M."/>
            <person name="Duong T.A."/>
            <person name="Aylward J."/>
            <person name="Coetzee M.P."/>
            <person name="Dadej K."/>
            <person name="De Beer Z.W."/>
            <person name="Findlay W."/>
            <person name="Havenga M."/>
            <person name="Kolarik M."/>
            <person name="Menzies J.G."/>
            <person name="Naidoo K."/>
            <person name="Pochopski O."/>
            <person name="Shoukouhi P."/>
            <person name="Santana Q.C."/>
            <person name="Seifert K.A."/>
            <person name="Soal N."/>
            <person name="Steenkamp E.T."/>
            <person name="Tatham C.T."/>
            <person name="van der Nest M.A."/>
            <person name="Wingfield M.J."/>
        </authorList>
    </citation>
    <scope>NUCLEOTIDE SEQUENCE [LARGE SCALE GENOMIC DNA]</scope>
    <source>
        <strain evidence="2">CMW44962</strain>
    </source>
</reference>
<dbReference type="EMBL" id="RIBY02001568">
    <property type="protein sequence ID" value="KAH9828418.1"/>
    <property type="molecule type" value="Genomic_DNA"/>
</dbReference>
<dbReference type="AlphaFoldDB" id="A0A9W7SU77"/>
<reference evidence="2 3" key="2">
    <citation type="journal article" date="2021" name="Curr. Genet.">
        <title>Genetic response to nitrogen starvation in the aggressive Eucalyptus foliar pathogen Teratosphaeria destructans.</title>
        <authorList>
            <person name="Havenga M."/>
            <person name="Wingfield B.D."/>
            <person name="Wingfield M.J."/>
            <person name="Dreyer L.L."/>
            <person name="Roets F."/>
            <person name="Aylward J."/>
        </authorList>
    </citation>
    <scope>NUCLEOTIDE SEQUENCE [LARGE SCALE GENOMIC DNA]</scope>
    <source>
        <strain evidence="2">CMW44962</strain>
    </source>
</reference>
<proteinExistence type="predicted"/>
<evidence type="ECO:0000313" key="2">
    <source>
        <dbReference type="EMBL" id="KAH9828418.1"/>
    </source>
</evidence>
<gene>
    <name evidence="2" type="ORF">Tdes44962_MAKER09301</name>
</gene>
<evidence type="ECO:0000313" key="3">
    <source>
        <dbReference type="Proteomes" id="UP001138500"/>
    </source>
</evidence>
<keyword evidence="1" id="KW-0732">Signal</keyword>
<sequence length="85" mass="9419">MRCAAATRLSLRLAMAYVLAWPSSPWKVTLKTEMPCQLSTQPTGLLACSREVCCSTWISKADPRVSPLLLRARLAWAESTVLWPA</sequence>
<dbReference type="Proteomes" id="UP001138500">
    <property type="component" value="Unassembled WGS sequence"/>
</dbReference>
<protein>
    <recommendedName>
        <fullName evidence="4">Secreted protein</fullName>
    </recommendedName>
</protein>
<feature type="signal peptide" evidence="1">
    <location>
        <begin position="1"/>
        <end position="20"/>
    </location>
</feature>
<comment type="caution">
    <text evidence="2">The sequence shown here is derived from an EMBL/GenBank/DDBJ whole genome shotgun (WGS) entry which is preliminary data.</text>
</comment>
<keyword evidence="3" id="KW-1185">Reference proteome</keyword>
<name>A0A9W7SU77_9PEZI</name>
<feature type="chain" id="PRO_5040786328" description="Secreted protein" evidence="1">
    <location>
        <begin position="21"/>
        <end position="85"/>
    </location>
</feature>